<feature type="domain" description="Zn(2)-C6 fungal-type" evidence="6">
    <location>
        <begin position="16"/>
        <end position="49"/>
    </location>
</feature>
<keyword evidence="3" id="KW-0804">Transcription</keyword>
<keyword evidence="8" id="KW-1185">Reference proteome</keyword>
<proteinExistence type="predicted"/>
<feature type="compositionally biased region" description="Polar residues" evidence="5">
    <location>
        <begin position="80"/>
        <end position="96"/>
    </location>
</feature>
<dbReference type="InterPro" id="IPR036864">
    <property type="entry name" value="Zn2-C6_fun-type_DNA-bd_sf"/>
</dbReference>
<gene>
    <name evidence="7" type="ORF">CIMG_12666</name>
</gene>
<protein>
    <recommendedName>
        <fullName evidence="6">Zn(2)-C6 fungal-type domain-containing protein</fullName>
    </recommendedName>
</protein>
<feature type="region of interest" description="Disordered" evidence="5">
    <location>
        <begin position="54"/>
        <end position="106"/>
    </location>
</feature>
<dbReference type="GO" id="GO:0000981">
    <property type="term" value="F:DNA-binding transcription factor activity, RNA polymerase II-specific"/>
    <property type="evidence" value="ECO:0007669"/>
    <property type="project" value="InterPro"/>
</dbReference>
<name>J3KLL3_COCIM</name>
<evidence type="ECO:0000313" key="8">
    <source>
        <dbReference type="Proteomes" id="UP000001261"/>
    </source>
</evidence>
<keyword evidence="1" id="KW-0805">Transcription regulation</keyword>
<evidence type="ECO:0000259" key="6">
    <source>
        <dbReference type="PROSITE" id="PS50048"/>
    </source>
</evidence>
<dbReference type="RefSeq" id="XP_001248773.2">
    <property type="nucleotide sequence ID" value="XM_001248772.2"/>
</dbReference>
<evidence type="ECO:0000256" key="3">
    <source>
        <dbReference type="ARBA" id="ARBA00023163"/>
    </source>
</evidence>
<dbReference type="EMBL" id="GG704911">
    <property type="protein sequence ID" value="EAS37190.3"/>
    <property type="molecule type" value="Genomic_DNA"/>
</dbReference>
<reference evidence="8" key="1">
    <citation type="journal article" date="2009" name="Genome Res.">
        <title>Comparative genomic analyses of the human fungal pathogens Coccidioides and their relatives.</title>
        <authorList>
            <person name="Sharpton T.J."/>
            <person name="Stajich J.E."/>
            <person name="Rounsley S.D."/>
            <person name="Gardner M.J."/>
            <person name="Wortman J.R."/>
            <person name="Jordar V.S."/>
            <person name="Maiti R."/>
            <person name="Kodira C.D."/>
            <person name="Neafsey D.E."/>
            <person name="Zeng Q."/>
            <person name="Hung C.-Y."/>
            <person name="McMahan C."/>
            <person name="Muszewska A."/>
            <person name="Grynberg M."/>
            <person name="Mandel M.A."/>
            <person name="Kellner E.M."/>
            <person name="Barker B.M."/>
            <person name="Galgiani J.N."/>
            <person name="Orbach M.J."/>
            <person name="Kirkland T.N."/>
            <person name="Cole G.T."/>
            <person name="Henn M.R."/>
            <person name="Birren B.W."/>
            <person name="Taylor J.W."/>
        </authorList>
    </citation>
    <scope>NUCLEOTIDE SEQUENCE [LARGE SCALE GENOMIC DNA]</scope>
    <source>
        <strain evidence="8">RS</strain>
    </source>
</reference>
<dbReference type="GO" id="GO:0003677">
    <property type="term" value="F:DNA binding"/>
    <property type="evidence" value="ECO:0007669"/>
    <property type="project" value="UniProtKB-KW"/>
</dbReference>
<evidence type="ECO:0000256" key="1">
    <source>
        <dbReference type="ARBA" id="ARBA00023015"/>
    </source>
</evidence>
<dbReference type="Gene3D" id="4.10.240.10">
    <property type="entry name" value="Zn(2)-C6 fungal-type DNA-binding domain"/>
    <property type="match status" value="1"/>
</dbReference>
<dbReference type="Proteomes" id="UP000001261">
    <property type="component" value="Unassembled WGS sequence"/>
</dbReference>
<sequence length="473" mass="51742">MSGHRKGIPHLPKRYACDRCRKHKLRCPREAQAGDSCPRCLRAGAQCVTSTALPLGRPARSRTGTPSTQTTERVRKRDQSGSGNIVFRTSRQQQYVHSGPDLTAVPPAERAHGEIATGHSQEPLDKSLSWFQTNDPDIPGFEPGTLLEIPDADSSFGDSMLRNANVPDIPPSSGSTLIGFHVPEVLIQPWNCGRTDSQNDMLREGGTGLGSGVCHVGCGDGLQKPGPENKSQLGEVLQRTSKILGILQASALSKNVSLDTGTSVPSDFSNSALPSVTYRPHLGPDLFIHNLLLQWDHPSSPLLLPAPSSTTRRLMELNTSEPKLDTATILIISAYYIQIIQIYNVIFAQSHLESYQTSEPSISRLQVLPGPQLGLPLEHGGMRAEFIIQAIKHLLDRVEILQGMPPKFRLNPTRGSEVSFHGLELTNLLRATMNQRGSKKGHNNIAGGYIHSLRENMKNIKCLFQKSFGIYSI</sequence>
<keyword evidence="2" id="KW-0238">DNA-binding</keyword>
<evidence type="ECO:0000256" key="2">
    <source>
        <dbReference type="ARBA" id="ARBA00023125"/>
    </source>
</evidence>
<dbReference type="InterPro" id="IPR001138">
    <property type="entry name" value="Zn2Cys6_DnaBD"/>
</dbReference>
<dbReference type="PROSITE" id="PS00463">
    <property type="entry name" value="ZN2_CY6_FUNGAL_1"/>
    <property type="match status" value="1"/>
</dbReference>
<dbReference type="InParanoid" id="J3KLL3"/>
<dbReference type="OMA" id="DETHPNT"/>
<organism evidence="7 8">
    <name type="scientific">Coccidioides immitis (strain RS)</name>
    <name type="common">Valley fever fungus</name>
    <dbReference type="NCBI Taxonomy" id="246410"/>
    <lineage>
        <taxon>Eukaryota</taxon>
        <taxon>Fungi</taxon>
        <taxon>Dikarya</taxon>
        <taxon>Ascomycota</taxon>
        <taxon>Pezizomycotina</taxon>
        <taxon>Eurotiomycetes</taxon>
        <taxon>Eurotiomycetidae</taxon>
        <taxon>Onygenales</taxon>
        <taxon>Onygenaceae</taxon>
        <taxon>Coccidioides</taxon>
    </lineage>
</organism>
<dbReference type="SMART" id="SM00066">
    <property type="entry name" value="GAL4"/>
    <property type="match status" value="1"/>
</dbReference>
<reference evidence="8" key="2">
    <citation type="journal article" date="2010" name="Genome Res.">
        <title>Population genomic sequencing of Coccidioides fungi reveals recent hybridization and transposon control.</title>
        <authorList>
            <person name="Neafsey D.E."/>
            <person name="Barker B.M."/>
            <person name="Sharpton T.J."/>
            <person name="Stajich J.E."/>
            <person name="Park D.J."/>
            <person name="Whiston E."/>
            <person name="Hung C.-Y."/>
            <person name="McMahan C."/>
            <person name="White J."/>
            <person name="Sykes S."/>
            <person name="Heiman D."/>
            <person name="Young S."/>
            <person name="Zeng Q."/>
            <person name="Abouelleil A."/>
            <person name="Aftuck L."/>
            <person name="Bessette D."/>
            <person name="Brown A."/>
            <person name="FitzGerald M."/>
            <person name="Lui A."/>
            <person name="Macdonald J.P."/>
            <person name="Priest M."/>
            <person name="Orbach M.J."/>
            <person name="Galgiani J.N."/>
            <person name="Kirkland T.N."/>
            <person name="Cole G.T."/>
            <person name="Birren B.W."/>
            <person name="Henn M.R."/>
            <person name="Taylor J.W."/>
            <person name="Rounsley S.D."/>
        </authorList>
    </citation>
    <scope>GENOME REANNOTATION</scope>
    <source>
        <strain evidence="8">RS</strain>
    </source>
</reference>
<dbReference type="KEGG" id="cim:CIMG_12666"/>
<dbReference type="CDD" id="cd00067">
    <property type="entry name" value="GAL4"/>
    <property type="match status" value="1"/>
</dbReference>
<dbReference type="GeneID" id="24164293"/>
<dbReference type="PROSITE" id="PS50048">
    <property type="entry name" value="ZN2_CY6_FUNGAL_2"/>
    <property type="match status" value="1"/>
</dbReference>
<dbReference type="VEuPathDB" id="FungiDB:CIMG_12666"/>
<keyword evidence="4" id="KW-0539">Nucleus</keyword>
<accession>J3KLL3</accession>
<dbReference type="SUPFAM" id="SSF57701">
    <property type="entry name" value="Zn2/Cys6 DNA-binding domain"/>
    <property type="match status" value="1"/>
</dbReference>
<evidence type="ECO:0000313" key="7">
    <source>
        <dbReference type="EMBL" id="EAS37190.3"/>
    </source>
</evidence>
<feature type="compositionally biased region" description="Polar residues" evidence="5">
    <location>
        <begin position="62"/>
        <end position="71"/>
    </location>
</feature>
<evidence type="ECO:0000256" key="4">
    <source>
        <dbReference type="ARBA" id="ARBA00023242"/>
    </source>
</evidence>
<dbReference type="Pfam" id="PF00172">
    <property type="entry name" value="Zn_clus"/>
    <property type="match status" value="1"/>
</dbReference>
<dbReference type="OrthoDB" id="4185944at2759"/>
<dbReference type="GO" id="GO:0008270">
    <property type="term" value="F:zinc ion binding"/>
    <property type="evidence" value="ECO:0007669"/>
    <property type="project" value="InterPro"/>
</dbReference>
<dbReference type="AlphaFoldDB" id="J3KLL3"/>
<evidence type="ECO:0000256" key="5">
    <source>
        <dbReference type="SAM" id="MobiDB-lite"/>
    </source>
</evidence>